<name>A0A3D9UT71_9MICO</name>
<organism evidence="1 2">
    <name type="scientific">Calidifontibacter indicus</name>
    <dbReference type="NCBI Taxonomy" id="419650"/>
    <lineage>
        <taxon>Bacteria</taxon>
        <taxon>Bacillati</taxon>
        <taxon>Actinomycetota</taxon>
        <taxon>Actinomycetes</taxon>
        <taxon>Micrococcales</taxon>
        <taxon>Dermacoccaceae</taxon>
        <taxon>Calidifontibacter</taxon>
    </lineage>
</organism>
<dbReference type="EMBL" id="QTUA01000001">
    <property type="protein sequence ID" value="REF31180.1"/>
    <property type="molecule type" value="Genomic_DNA"/>
</dbReference>
<dbReference type="RefSeq" id="WP_115923065.1">
    <property type="nucleotide sequence ID" value="NZ_QTUA01000001.1"/>
</dbReference>
<gene>
    <name evidence="1" type="ORF">DFJ65_2225</name>
</gene>
<dbReference type="SUPFAM" id="SSF81301">
    <property type="entry name" value="Nucleotidyltransferase"/>
    <property type="match status" value="1"/>
</dbReference>
<reference evidence="1 2" key="1">
    <citation type="submission" date="2018-08" db="EMBL/GenBank/DDBJ databases">
        <title>Sequencing the genomes of 1000 actinobacteria strains.</title>
        <authorList>
            <person name="Klenk H.-P."/>
        </authorList>
    </citation>
    <scope>NUCLEOTIDE SEQUENCE [LARGE SCALE GENOMIC DNA]</scope>
    <source>
        <strain evidence="1 2">DSM 22967</strain>
    </source>
</reference>
<keyword evidence="1" id="KW-0808">Transferase</keyword>
<dbReference type="InterPro" id="IPR007344">
    <property type="entry name" value="GrpB/CoaE"/>
</dbReference>
<sequence>MSQSKPRARRRPDVNDVELVGGVEKRELYLVEHDPSWARDYCTHEARIRAALGDNAAAVEHIGSTAVPGLAAKPIIDILVTVPDITAEEDYLDQLLTAGYVMRVREPGHRLVRTPERDVHVHILEPDDPAADDYLLLRDQLRADDADRDLYERTKRELVAQDWPDMNAYSDAKTAVIEQIKDLARSRRMRDA</sequence>
<proteinExistence type="predicted"/>
<comment type="caution">
    <text evidence="1">The sequence shown here is derived from an EMBL/GenBank/DDBJ whole genome shotgun (WGS) entry which is preliminary data.</text>
</comment>
<protein>
    <submittedName>
        <fullName evidence="1">GrpB-like predicted nucleotidyltransferase (UPF0157 family)</fullName>
    </submittedName>
</protein>
<dbReference type="AlphaFoldDB" id="A0A3D9UT71"/>
<dbReference type="OrthoDB" id="9799092at2"/>
<evidence type="ECO:0000313" key="1">
    <source>
        <dbReference type="EMBL" id="REF31180.1"/>
    </source>
</evidence>
<evidence type="ECO:0000313" key="2">
    <source>
        <dbReference type="Proteomes" id="UP000256253"/>
    </source>
</evidence>
<dbReference type="InterPro" id="IPR043519">
    <property type="entry name" value="NT_sf"/>
</dbReference>
<dbReference type="PANTHER" id="PTHR34822:SF1">
    <property type="entry name" value="GRPB FAMILY PROTEIN"/>
    <property type="match status" value="1"/>
</dbReference>
<dbReference type="PANTHER" id="PTHR34822">
    <property type="entry name" value="GRPB DOMAIN PROTEIN (AFU_ORTHOLOGUE AFUA_1G01530)"/>
    <property type="match status" value="1"/>
</dbReference>
<dbReference type="Pfam" id="PF04229">
    <property type="entry name" value="GrpB"/>
    <property type="match status" value="1"/>
</dbReference>
<dbReference type="Gene3D" id="3.30.460.10">
    <property type="entry name" value="Beta Polymerase, domain 2"/>
    <property type="match status" value="1"/>
</dbReference>
<dbReference type="Proteomes" id="UP000256253">
    <property type="component" value="Unassembled WGS sequence"/>
</dbReference>
<dbReference type="GO" id="GO:0016740">
    <property type="term" value="F:transferase activity"/>
    <property type="evidence" value="ECO:0007669"/>
    <property type="project" value="UniProtKB-KW"/>
</dbReference>
<accession>A0A3D9UT71</accession>
<keyword evidence="2" id="KW-1185">Reference proteome</keyword>